<keyword evidence="2" id="KW-1185">Reference proteome</keyword>
<protein>
    <submittedName>
        <fullName evidence="1">12197_t:CDS:1</fullName>
    </submittedName>
</protein>
<dbReference type="Proteomes" id="UP000789405">
    <property type="component" value="Unassembled WGS sequence"/>
</dbReference>
<dbReference type="EMBL" id="CAJVPY010001508">
    <property type="protein sequence ID" value="CAG8524837.1"/>
    <property type="molecule type" value="Genomic_DNA"/>
</dbReference>
<name>A0A9N9ADM6_9GLOM</name>
<comment type="caution">
    <text evidence="1">The sequence shown here is derived from an EMBL/GenBank/DDBJ whole genome shotgun (WGS) entry which is preliminary data.</text>
</comment>
<evidence type="ECO:0000313" key="2">
    <source>
        <dbReference type="Proteomes" id="UP000789405"/>
    </source>
</evidence>
<accession>A0A9N9ADM6</accession>
<proteinExistence type="predicted"/>
<evidence type="ECO:0000313" key="1">
    <source>
        <dbReference type="EMBL" id="CAG8524837.1"/>
    </source>
</evidence>
<sequence length="65" mass="7849">MKNLRMQYEIKMSNFQKQEEYISEDASMCFNNFGPTDPTQFQQFLTFNEEYSQTFTSYYNDNGNL</sequence>
<reference evidence="1" key="1">
    <citation type="submission" date="2021-06" db="EMBL/GenBank/DDBJ databases">
        <authorList>
            <person name="Kallberg Y."/>
            <person name="Tangrot J."/>
            <person name="Rosling A."/>
        </authorList>
    </citation>
    <scope>NUCLEOTIDE SEQUENCE</scope>
    <source>
        <strain evidence="1">MA453B</strain>
    </source>
</reference>
<gene>
    <name evidence="1" type="ORF">DERYTH_LOCUS4054</name>
</gene>
<dbReference type="AlphaFoldDB" id="A0A9N9ADM6"/>
<organism evidence="1 2">
    <name type="scientific">Dentiscutata erythropus</name>
    <dbReference type="NCBI Taxonomy" id="1348616"/>
    <lineage>
        <taxon>Eukaryota</taxon>
        <taxon>Fungi</taxon>
        <taxon>Fungi incertae sedis</taxon>
        <taxon>Mucoromycota</taxon>
        <taxon>Glomeromycotina</taxon>
        <taxon>Glomeromycetes</taxon>
        <taxon>Diversisporales</taxon>
        <taxon>Gigasporaceae</taxon>
        <taxon>Dentiscutata</taxon>
    </lineage>
</organism>